<comment type="caution">
    <text evidence="2">The sequence shown here is derived from an EMBL/GenBank/DDBJ whole genome shotgun (WGS) entry which is preliminary data.</text>
</comment>
<evidence type="ECO:0000313" key="3">
    <source>
        <dbReference type="Proteomes" id="UP000821853"/>
    </source>
</evidence>
<protein>
    <submittedName>
        <fullName evidence="2">Uncharacterized protein</fullName>
    </submittedName>
</protein>
<evidence type="ECO:0000313" key="2">
    <source>
        <dbReference type="EMBL" id="KAH9361667.1"/>
    </source>
</evidence>
<reference evidence="2 3" key="1">
    <citation type="journal article" date="2020" name="Cell">
        <title>Large-Scale Comparative Analyses of Tick Genomes Elucidate Their Genetic Diversity and Vector Capacities.</title>
        <authorList>
            <consortium name="Tick Genome and Microbiome Consortium (TIGMIC)"/>
            <person name="Jia N."/>
            <person name="Wang J."/>
            <person name="Shi W."/>
            <person name="Du L."/>
            <person name="Sun Y."/>
            <person name="Zhan W."/>
            <person name="Jiang J.F."/>
            <person name="Wang Q."/>
            <person name="Zhang B."/>
            <person name="Ji P."/>
            <person name="Bell-Sakyi L."/>
            <person name="Cui X.M."/>
            <person name="Yuan T.T."/>
            <person name="Jiang B.G."/>
            <person name="Yang W.F."/>
            <person name="Lam T.T."/>
            <person name="Chang Q.C."/>
            <person name="Ding S.J."/>
            <person name="Wang X.J."/>
            <person name="Zhu J.G."/>
            <person name="Ruan X.D."/>
            <person name="Zhao L."/>
            <person name="Wei J.T."/>
            <person name="Ye R.Z."/>
            <person name="Que T.C."/>
            <person name="Du C.H."/>
            <person name="Zhou Y.H."/>
            <person name="Cheng J.X."/>
            <person name="Dai P.F."/>
            <person name="Guo W.B."/>
            <person name="Han X.H."/>
            <person name="Huang E.J."/>
            <person name="Li L.F."/>
            <person name="Wei W."/>
            <person name="Gao Y.C."/>
            <person name="Liu J.Z."/>
            <person name="Shao H.Z."/>
            <person name="Wang X."/>
            <person name="Wang C.C."/>
            <person name="Yang T.C."/>
            <person name="Huo Q.B."/>
            <person name="Li W."/>
            <person name="Chen H.Y."/>
            <person name="Chen S.E."/>
            <person name="Zhou L.G."/>
            <person name="Ni X.B."/>
            <person name="Tian J.H."/>
            <person name="Sheng Y."/>
            <person name="Liu T."/>
            <person name="Pan Y.S."/>
            <person name="Xia L.Y."/>
            <person name="Li J."/>
            <person name="Zhao F."/>
            <person name="Cao W.C."/>
        </authorList>
    </citation>
    <scope>NUCLEOTIDE SEQUENCE [LARGE SCALE GENOMIC DNA]</scope>
    <source>
        <strain evidence="2">HaeL-2018</strain>
    </source>
</reference>
<keyword evidence="3" id="KW-1185">Reference proteome</keyword>
<feature type="region of interest" description="Disordered" evidence="1">
    <location>
        <begin position="89"/>
        <end position="124"/>
    </location>
</feature>
<dbReference type="Proteomes" id="UP000821853">
    <property type="component" value="Chromosome 1"/>
</dbReference>
<gene>
    <name evidence="2" type="ORF">HPB48_005180</name>
</gene>
<feature type="compositionally biased region" description="Polar residues" evidence="1">
    <location>
        <begin position="107"/>
        <end position="118"/>
    </location>
</feature>
<sequence>MELCEDHEERAEAKHEANSLLKATPTLETAVMAEFWDRVLQRLNATSKALQSPTLSLNAAASLIKLLCDYVYGLRERFDEIQKLEKEASDNASYKPSTQRKRKQSTRYDSTEGTSTPEPQHPSAKFGYETSFVRIDNLTHALTARLSAYTEVCSQFAVITDWNCFYPAQRRLRAMKLVKKYPSDLAGTFPVELKQFI</sequence>
<evidence type="ECO:0000256" key="1">
    <source>
        <dbReference type="SAM" id="MobiDB-lite"/>
    </source>
</evidence>
<dbReference type="EMBL" id="JABSTR010000001">
    <property type="protein sequence ID" value="KAH9361667.1"/>
    <property type="molecule type" value="Genomic_DNA"/>
</dbReference>
<dbReference type="OMA" id="ELCEDHE"/>
<dbReference type="OrthoDB" id="10063284at2759"/>
<proteinExistence type="predicted"/>
<dbReference type="AlphaFoldDB" id="A0A9J6FFA3"/>
<organism evidence="2 3">
    <name type="scientific">Haemaphysalis longicornis</name>
    <name type="common">Bush tick</name>
    <dbReference type="NCBI Taxonomy" id="44386"/>
    <lineage>
        <taxon>Eukaryota</taxon>
        <taxon>Metazoa</taxon>
        <taxon>Ecdysozoa</taxon>
        <taxon>Arthropoda</taxon>
        <taxon>Chelicerata</taxon>
        <taxon>Arachnida</taxon>
        <taxon>Acari</taxon>
        <taxon>Parasitiformes</taxon>
        <taxon>Ixodida</taxon>
        <taxon>Ixodoidea</taxon>
        <taxon>Ixodidae</taxon>
        <taxon>Haemaphysalinae</taxon>
        <taxon>Haemaphysalis</taxon>
    </lineage>
</organism>
<name>A0A9J6FFA3_HAELO</name>
<dbReference type="VEuPathDB" id="VectorBase:HLOH_044884"/>
<accession>A0A9J6FFA3</accession>